<dbReference type="InterPro" id="IPR036388">
    <property type="entry name" value="WH-like_DNA-bd_sf"/>
</dbReference>
<dbReference type="FunFam" id="1.10.10.10:FF:000322">
    <property type="entry name" value="Probable disease resistance protein At1g63360"/>
    <property type="match status" value="1"/>
</dbReference>
<dbReference type="PRINTS" id="PR00364">
    <property type="entry name" value="DISEASERSIST"/>
</dbReference>
<dbReference type="Pfam" id="PF00931">
    <property type="entry name" value="NB-ARC"/>
    <property type="match status" value="1"/>
</dbReference>
<dbReference type="SUPFAM" id="SSF52540">
    <property type="entry name" value="P-loop containing nucleoside triphosphate hydrolases"/>
    <property type="match status" value="1"/>
</dbReference>
<dbReference type="Pfam" id="PF23559">
    <property type="entry name" value="WHD_DRP"/>
    <property type="match status" value="1"/>
</dbReference>
<accession>A0A067L0V4</accession>
<evidence type="ECO:0000259" key="3">
    <source>
        <dbReference type="Pfam" id="PF00931"/>
    </source>
</evidence>
<dbReference type="InterPro" id="IPR002182">
    <property type="entry name" value="NB-ARC"/>
</dbReference>
<keyword evidence="7" id="KW-1185">Reference proteome</keyword>
<dbReference type="Gene3D" id="1.10.8.430">
    <property type="entry name" value="Helical domain of apoptotic protease-activating factors"/>
    <property type="match status" value="1"/>
</dbReference>
<dbReference type="Gene3D" id="3.40.50.300">
    <property type="entry name" value="P-loop containing nucleotide triphosphate hydrolases"/>
    <property type="match status" value="1"/>
</dbReference>
<feature type="domain" description="Disease resistance protein winged helix" evidence="4">
    <location>
        <begin position="413"/>
        <end position="484"/>
    </location>
</feature>
<dbReference type="InterPro" id="IPR027417">
    <property type="entry name" value="P-loop_NTPase"/>
</dbReference>
<proteinExistence type="predicted"/>
<dbReference type="FunFam" id="3.40.50.300:FF:001091">
    <property type="entry name" value="Probable disease resistance protein At1g61300"/>
    <property type="match status" value="1"/>
</dbReference>
<dbReference type="AlphaFoldDB" id="A0A067L0V4"/>
<feature type="domain" description="Disease resistance R13L4/SHOC-2-like LRR" evidence="5">
    <location>
        <begin position="529"/>
        <end position="764"/>
    </location>
</feature>
<dbReference type="OrthoDB" id="2973320at2759"/>
<dbReference type="Pfam" id="PF23598">
    <property type="entry name" value="LRR_14"/>
    <property type="match status" value="1"/>
</dbReference>
<keyword evidence="1" id="KW-0677">Repeat</keyword>
<protein>
    <submittedName>
        <fullName evidence="6">Uncharacterized protein</fullName>
    </submittedName>
</protein>
<dbReference type="Proteomes" id="UP000027138">
    <property type="component" value="Unassembled WGS sequence"/>
</dbReference>
<evidence type="ECO:0000259" key="4">
    <source>
        <dbReference type="Pfam" id="PF23559"/>
    </source>
</evidence>
<dbReference type="GO" id="GO:0006952">
    <property type="term" value="P:defense response"/>
    <property type="evidence" value="ECO:0007669"/>
    <property type="project" value="UniProtKB-KW"/>
</dbReference>
<evidence type="ECO:0000259" key="5">
    <source>
        <dbReference type="Pfam" id="PF23598"/>
    </source>
</evidence>
<dbReference type="Gene3D" id="1.10.10.10">
    <property type="entry name" value="Winged helix-like DNA-binding domain superfamily/Winged helix DNA-binding domain"/>
    <property type="match status" value="1"/>
</dbReference>
<gene>
    <name evidence="6" type="ORF">JCGZ_01850</name>
</gene>
<dbReference type="InterPro" id="IPR042197">
    <property type="entry name" value="Apaf_helical"/>
</dbReference>
<dbReference type="Gene3D" id="3.80.10.10">
    <property type="entry name" value="Ribonuclease Inhibitor"/>
    <property type="match status" value="2"/>
</dbReference>
<dbReference type="InterPro" id="IPR055414">
    <property type="entry name" value="LRR_R13L4/SHOC2-like"/>
</dbReference>
<evidence type="ECO:0000313" key="6">
    <source>
        <dbReference type="EMBL" id="KDP42062.1"/>
    </source>
</evidence>
<organism evidence="6 7">
    <name type="scientific">Jatropha curcas</name>
    <name type="common">Barbados nut</name>
    <dbReference type="NCBI Taxonomy" id="180498"/>
    <lineage>
        <taxon>Eukaryota</taxon>
        <taxon>Viridiplantae</taxon>
        <taxon>Streptophyta</taxon>
        <taxon>Embryophyta</taxon>
        <taxon>Tracheophyta</taxon>
        <taxon>Spermatophyta</taxon>
        <taxon>Magnoliopsida</taxon>
        <taxon>eudicotyledons</taxon>
        <taxon>Gunneridae</taxon>
        <taxon>Pentapetalae</taxon>
        <taxon>rosids</taxon>
        <taxon>fabids</taxon>
        <taxon>Malpighiales</taxon>
        <taxon>Euphorbiaceae</taxon>
        <taxon>Crotonoideae</taxon>
        <taxon>Jatropheae</taxon>
        <taxon>Jatropha</taxon>
    </lineage>
</organism>
<dbReference type="SUPFAM" id="SSF52058">
    <property type="entry name" value="L domain-like"/>
    <property type="match status" value="1"/>
</dbReference>
<dbReference type="InterPro" id="IPR032675">
    <property type="entry name" value="LRR_dom_sf"/>
</dbReference>
<keyword evidence="2" id="KW-0611">Plant defense</keyword>
<dbReference type="InterPro" id="IPR058922">
    <property type="entry name" value="WHD_DRP"/>
</dbReference>
<dbReference type="PANTHER" id="PTHR36766:SF70">
    <property type="entry name" value="DISEASE RESISTANCE PROTEIN RGA4"/>
    <property type="match status" value="1"/>
</dbReference>
<name>A0A067L0V4_JATCU</name>
<sequence>MAIVNGLILDLTKQISAALCYETQYAFDFLRELEVMRSRLQLIQVFLEEDEYQKKEILLNTLDALRELLYETDDILTDCLIREKYRKTGLCSKFSLPGLSFRLQTHKKLKDINTRLVKVEEILKTYLNATRNISYEGDIDRFSRLEYDLSEETVVGVQRDVEKIKEWIFSPSYRNLQMMGIVGMGGLGKTTIARLIFNDRDIRCHFDRSIWVSVSQNFTVDAILRSILEQLGETSRGKYILDIIFHLLKEQTCLIILDDIWDTGVEWWMSFFSQLQRSASKGTCIIITTRNQDVAYTIGIGAERIHQPKLLDDEESWSLFSKFAFGKKNNEGYGEFEFLGRKILHQCGGLPLAIKTIGALLGSTDSLTEWHAIFKRFCEPNITKENSIAMNSLRLSYKELPATLKRCLLCLSIYPQDFEITAWNLICWWIGEGFIRDSLSKTAMEMGSECLSELVNRCLVEVVQKRGYDGRVYSAKMHNMVRDLTILMAEEERICSFNNQGQQEFMPNSRWLGFTSEMGPKSLQRCPKLRALLLISNQAFSDRNLGSLSSLRVLDLSNSKLDDTLALQNLLTWISSLKRLAYLNLSGAQGLQELPSSIRKLQNLQLLVLTGCTNLSKLSPSITSLKHLLLLDVSSCVSLPYLPHGLLNLSQLQELSGVRLARPRNSTSCRLLELGELRQLRVLRMILNNHSEITADEFNVLSNLQKLKILGIDAENCEHMKDILDRLCPPPMLKELYIRRYRHETLPKWVNPDRLHNLEYLCIEDGGLVDISSSAETDGDTYWSLEGLCLRSLPYLQMEWNDLLRKMRLLRYAEVSHCPQLYNFPWSVQNDPRTWRRFSD</sequence>
<evidence type="ECO:0000313" key="7">
    <source>
        <dbReference type="Proteomes" id="UP000027138"/>
    </source>
</evidence>
<dbReference type="GO" id="GO:0043531">
    <property type="term" value="F:ADP binding"/>
    <property type="evidence" value="ECO:0007669"/>
    <property type="project" value="InterPro"/>
</dbReference>
<dbReference type="PANTHER" id="PTHR36766">
    <property type="entry name" value="PLANT BROAD-SPECTRUM MILDEW RESISTANCE PROTEIN RPW8"/>
    <property type="match status" value="1"/>
</dbReference>
<evidence type="ECO:0000256" key="1">
    <source>
        <dbReference type="ARBA" id="ARBA00022737"/>
    </source>
</evidence>
<feature type="domain" description="NB-ARC" evidence="3">
    <location>
        <begin position="158"/>
        <end position="328"/>
    </location>
</feature>
<evidence type="ECO:0000256" key="2">
    <source>
        <dbReference type="ARBA" id="ARBA00022821"/>
    </source>
</evidence>
<reference evidence="6 7" key="1">
    <citation type="journal article" date="2014" name="PLoS ONE">
        <title>Global Analysis of Gene Expression Profiles in Physic Nut (Jatropha curcas L.) Seedlings Exposed to Salt Stress.</title>
        <authorList>
            <person name="Zhang L."/>
            <person name="Zhang C."/>
            <person name="Wu P."/>
            <person name="Chen Y."/>
            <person name="Li M."/>
            <person name="Jiang H."/>
            <person name="Wu G."/>
        </authorList>
    </citation>
    <scope>NUCLEOTIDE SEQUENCE [LARGE SCALE GENOMIC DNA]</scope>
    <source>
        <strain evidence="7">cv. GZQX0401</strain>
        <tissue evidence="6">Young leaves</tissue>
    </source>
</reference>
<dbReference type="EMBL" id="KK914312">
    <property type="protein sequence ID" value="KDP42062.1"/>
    <property type="molecule type" value="Genomic_DNA"/>
</dbReference>